<reference evidence="1 2" key="2">
    <citation type="submission" date="2018-11" db="EMBL/GenBank/DDBJ databases">
        <authorList>
            <consortium name="Pathogen Informatics"/>
        </authorList>
    </citation>
    <scope>NUCLEOTIDE SEQUENCE [LARGE SCALE GENOMIC DNA]</scope>
</reference>
<keyword evidence="2" id="KW-1185">Reference proteome</keyword>
<reference evidence="3" key="1">
    <citation type="submission" date="2016-06" db="UniProtKB">
        <authorList>
            <consortium name="WormBaseParasite"/>
        </authorList>
    </citation>
    <scope>IDENTIFICATION</scope>
</reference>
<sequence length="87" mass="9723">MEMSPQNALLVFIHLLDRTENIKGTCLGLVINIPVQADKAIIFPEEHGKDLMMVMLLKILAFKKAAVVSRRIINLSHPRYPSDSLPG</sequence>
<dbReference type="AlphaFoldDB" id="A0A183EXC8"/>
<gene>
    <name evidence="1" type="ORF">GPUH_LOCUS25617</name>
</gene>
<dbReference type="Proteomes" id="UP000271098">
    <property type="component" value="Unassembled WGS sequence"/>
</dbReference>
<organism evidence="3">
    <name type="scientific">Gongylonema pulchrum</name>
    <dbReference type="NCBI Taxonomy" id="637853"/>
    <lineage>
        <taxon>Eukaryota</taxon>
        <taxon>Metazoa</taxon>
        <taxon>Ecdysozoa</taxon>
        <taxon>Nematoda</taxon>
        <taxon>Chromadorea</taxon>
        <taxon>Rhabditida</taxon>
        <taxon>Spirurina</taxon>
        <taxon>Spiruromorpha</taxon>
        <taxon>Spiruroidea</taxon>
        <taxon>Gongylonematidae</taxon>
        <taxon>Gongylonema</taxon>
    </lineage>
</organism>
<evidence type="ECO:0000313" key="1">
    <source>
        <dbReference type="EMBL" id="VDN44426.1"/>
    </source>
</evidence>
<dbReference type="EMBL" id="UYRT01105978">
    <property type="protein sequence ID" value="VDN44426.1"/>
    <property type="molecule type" value="Genomic_DNA"/>
</dbReference>
<name>A0A183EXC8_9BILA</name>
<accession>A0A183EXC8</accession>
<proteinExistence type="predicted"/>
<evidence type="ECO:0000313" key="2">
    <source>
        <dbReference type="Proteomes" id="UP000271098"/>
    </source>
</evidence>
<protein>
    <submittedName>
        <fullName evidence="3">Rho-GAP domain-containing protein</fullName>
    </submittedName>
</protein>
<dbReference type="WBParaSite" id="GPUH_0002564901-mRNA-1">
    <property type="protein sequence ID" value="GPUH_0002564901-mRNA-1"/>
    <property type="gene ID" value="GPUH_0002564901"/>
</dbReference>
<evidence type="ECO:0000313" key="3">
    <source>
        <dbReference type="WBParaSite" id="GPUH_0002564901-mRNA-1"/>
    </source>
</evidence>